<dbReference type="Pfam" id="PF13700">
    <property type="entry name" value="DUF4158"/>
    <property type="match status" value="1"/>
</dbReference>
<evidence type="ECO:0000256" key="1">
    <source>
        <dbReference type="ARBA" id="ARBA00009402"/>
    </source>
</evidence>
<dbReference type="InterPro" id="IPR025296">
    <property type="entry name" value="DUF4158"/>
</dbReference>
<name>A0A127M622_9GAMM</name>
<evidence type="ECO:0000256" key="2">
    <source>
        <dbReference type="ARBA" id="ARBA00022578"/>
    </source>
</evidence>
<evidence type="ECO:0000256" key="4">
    <source>
        <dbReference type="ARBA" id="ARBA00023172"/>
    </source>
</evidence>
<evidence type="ECO:0000259" key="5">
    <source>
        <dbReference type="Pfam" id="PF01526"/>
    </source>
</evidence>
<keyword evidence="2" id="KW-0815">Transposition</keyword>
<dbReference type="GO" id="GO:0006313">
    <property type="term" value="P:DNA transposition"/>
    <property type="evidence" value="ECO:0007669"/>
    <property type="project" value="InterPro"/>
</dbReference>
<protein>
    <submittedName>
        <fullName evidence="7">Transposase</fullName>
    </submittedName>
</protein>
<feature type="domain" description="DUF4158" evidence="6">
    <location>
        <begin position="9"/>
        <end position="173"/>
    </location>
</feature>
<reference evidence="7 8" key="1">
    <citation type="submission" date="2015-12" db="EMBL/GenBank/DDBJ databases">
        <authorList>
            <person name="Shamseldin A."/>
            <person name="Moawad H."/>
            <person name="Abd El-Rahim W.M."/>
            <person name="Sadowsky M.J."/>
        </authorList>
    </citation>
    <scope>NUCLEOTIDE SEQUENCE [LARGE SCALE GENOMIC DNA]</scope>
    <source>
        <strain evidence="7 8">SM2</strain>
    </source>
</reference>
<sequence>MSRNKRLSILTAAEIEDLYGVPSFNESYQRFYFTLNDKERAELARIRQRKYRCIAVALLGYFKCKPILLNPTFKSMQDDLGFIAKSHFDGLKFRRFSLKSDQKSRIYERIFSMIEYENWKDPEHQPRLVEHLLACAESWVAPRALFDAAIEFLAHQKIAIPAYSTLQKIVSQVVNQHQQRLHEKIGAACSPKLTTVLNTLVSGNDQLTLTQLRGGARNFTGTELQKELAVYHHIQPLMAEVTVVLDSLSLSQKNQQHYAERIQYYGAKIKRQSPENQCLYLLCYLQFRYQEGLERMAEGFIHHVRQVKQRAHQLAQDRVYRDWQKAATNVSKAAEILCLFVDDRIDPNTSFHAVQKQAFQVLNANELSSVCRYLGNQKQSADEAFWQHLDTESTLRTGLLRSLFCCLRIEGTDKTQRLAAVLSQTRQELAAGNMLRDASIDRRLPPKATRPLLLKPDGGIDKARYEWFLYLQIPSRLNGQLVLPEVIRYRALDDDLVKPQTWKNQKQALVEGTKQPKITEDPKQLIPRMADRLTTRLYEVSDYLERVDNRDIILRPKGGKHLWRLPTTGKKHLVNNPFFQQMRAIGVADVLRVVDQDTGFIDDFEHVLGMTSKSRQYEVDLLAILIANATNQGIYGIAQISDRTYDQLSTIQANYLRLETLNAANDRINNATTRLSIFNHYNIQDDNLHASADGQKFEAKRETFRTRYSSKYFGTSKGVSAISLNANHMAINARVIGANEHESHYIFDLLMNNSTEIIPDTLSTDTHGVNHVNFALLDLFGYRFAPRYAQVGRVINEMFDISEDENQRVKLALRKPINTQSIMERWDTIQRIAVSLAHRKTTQATLVRKLSGYKQNHPLLKALTEYNRLLKAQYLLDYIDDASLRNHVQRALNRGEAYHQLRRAISNVNSDRFRGNSDEEIQIWNESARLVANAIIYFNSKVLSNLLDSFEEQGSEKHMETVKGASPVAWENINFRGTYTFAPTGELPKLDDLMAPIEGYRPISKN</sequence>
<dbReference type="Proteomes" id="UP000074119">
    <property type="component" value="Chromosome"/>
</dbReference>
<evidence type="ECO:0000256" key="3">
    <source>
        <dbReference type="ARBA" id="ARBA00023125"/>
    </source>
</evidence>
<dbReference type="NCBIfam" id="NF033527">
    <property type="entry name" value="transpos_Tn3"/>
    <property type="match status" value="1"/>
</dbReference>
<dbReference type="Pfam" id="PF01526">
    <property type="entry name" value="DDE_Tnp_Tn3"/>
    <property type="match status" value="1"/>
</dbReference>
<dbReference type="EMBL" id="CP014544">
    <property type="protein sequence ID" value="AMO68647.1"/>
    <property type="molecule type" value="Genomic_DNA"/>
</dbReference>
<feature type="domain" description="Tn3 transposase DDE" evidence="5">
    <location>
        <begin position="589"/>
        <end position="979"/>
    </location>
</feature>
<evidence type="ECO:0000313" key="8">
    <source>
        <dbReference type="Proteomes" id="UP000074119"/>
    </source>
</evidence>
<dbReference type="RefSeq" id="WP_008249776.1">
    <property type="nucleotide sequence ID" value="NZ_CP014544.1"/>
</dbReference>
<gene>
    <name evidence="7" type="ORF">AZF00_10215</name>
</gene>
<dbReference type="KEGG" id="zal:AZF00_10215"/>
<organism evidence="7 8">
    <name type="scientific">Zhongshania aliphaticivorans</name>
    <dbReference type="NCBI Taxonomy" id="1470434"/>
    <lineage>
        <taxon>Bacteria</taxon>
        <taxon>Pseudomonadati</taxon>
        <taxon>Pseudomonadota</taxon>
        <taxon>Gammaproteobacteria</taxon>
        <taxon>Cellvibrionales</taxon>
        <taxon>Spongiibacteraceae</taxon>
        <taxon>Zhongshania</taxon>
    </lineage>
</organism>
<dbReference type="GO" id="GO:0004803">
    <property type="term" value="F:transposase activity"/>
    <property type="evidence" value="ECO:0007669"/>
    <property type="project" value="InterPro"/>
</dbReference>
<evidence type="ECO:0000259" key="6">
    <source>
        <dbReference type="Pfam" id="PF13700"/>
    </source>
</evidence>
<dbReference type="STRING" id="1470434.AZF00_10215"/>
<dbReference type="InterPro" id="IPR002513">
    <property type="entry name" value="Tn3_Tnp_DDE_dom"/>
</dbReference>
<proteinExistence type="inferred from homology"/>
<keyword evidence="3" id="KW-0238">DNA-binding</keyword>
<accession>A0A127M622</accession>
<dbReference type="InterPro" id="IPR047653">
    <property type="entry name" value="Tn3-like_transpos"/>
</dbReference>
<comment type="similarity">
    <text evidence="1">Belongs to the transposase 7 family.</text>
</comment>
<evidence type="ECO:0000313" key="7">
    <source>
        <dbReference type="EMBL" id="AMO68647.1"/>
    </source>
</evidence>
<keyword evidence="4" id="KW-0233">DNA recombination</keyword>
<dbReference type="AlphaFoldDB" id="A0A127M622"/>
<dbReference type="GO" id="GO:0003677">
    <property type="term" value="F:DNA binding"/>
    <property type="evidence" value="ECO:0007669"/>
    <property type="project" value="UniProtKB-KW"/>
</dbReference>